<protein>
    <submittedName>
        <fullName evidence="4">M23 family metallopeptidase</fullName>
    </submittedName>
</protein>
<organism evidence="4">
    <name type="scientific">Caldithrix abyssi</name>
    <dbReference type="NCBI Taxonomy" id="187145"/>
    <lineage>
        <taxon>Bacteria</taxon>
        <taxon>Pseudomonadati</taxon>
        <taxon>Calditrichota</taxon>
        <taxon>Calditrichia</taxon>
        <taxon>Calditrichales</taxon>
        <taxon>Calditrichaceae</taxon>
        <taxon>Caldithrix</taxon>
    </lineage>
</organism>
<keyword evidence="1" id="KW-0732">Signal</keyword>
<gene>
    <name evidence="4" type="ORF">ENK44_08195</name>
</gene>
<dbReference type="InterPro" id="IPR016047">
    <property type="entry name" value="M23ase_b-sheet_dom"/>
</dbReference>
<sequence>MILRNPVSKMMFLFSLLLALMPLLLNAQSYLWPTNASRHLSSSFCEYRPGHYHSAIDIKTWNKEGYPIYAVEDGRVVRLRVSPFGYGKVLYVRLRDGRTAVYAHLQRFNKKLEQSVRRLQLKKKRYTVQWYPKNWPVKKGEILGYTGQTGIGVPHLHFEIRDAQEHPLQPLAFYPDYEDAVAPTLQSLLVIPLNDAASVNQSRLPQAFGLKKIKTGVYVLNDTIRAQGIIGLAVRGYDRSNGVTNKLAFYRSALFADDTLLFSMRYDTLDFALTNQVDVDVYYPRRRTTGQRFNKLFIDDFNALPFYRESPADGRLQIADRPLDFRVEVSDYRGNTSIIRGTIAPEERAGRPALTLLDLSDHAAYIQLRLPKDVKEMRFFTQNDSGLWRPVKYFDLLGRSSEQSGENMLVKLKLNSSSDYLLRLDIENAQNESMYALLSNNRKPPISLDFDYTEHYLIARLKPFFSNENQPVHISCGAIDTLLTPLARNGSAELALGMRWFAGDSLRLRIANDGYDYFDTTLTFFRFEPGKKMHKRLSSYVRMETAPKTLLDTVIVYWREEPLPDTTEAPLFSPPFRIDFAGPVFNKSARLFVAYDTLTVPARRVGLYVVNKKGKLSPAGGRADTINSVIEAGIRSPGVYVVAADTVAPLLELLYPRDGEHLKRLSAIKFKALDELSGINSDADLHIRIDDHFVIPEWDPETDTVTGRPYWQLEPGMHRLRVWVDDAAGNRSQKQIRFFIKN</sequence>
<dbReference type="CDD" id="cd12797">
    <property type="entry name" value="M23_peptidase"/>
    <property type="match status" value="1"/>
</dbReference>
<reference evidence="4" key="1">
    <citation type="journal article" date="2020" name="mSystems">
        <title>Genome- and Community-Level Interaction Insights into Carbon Utilization and Element Cycling Functions of Hydrothermarchaeota in Hydrothermal Sediment.</title>
        <authorList>
            <person name="Zhou Z."/>
            <person name="Liu Y."/>
            <person name="Xu W."/>
            <person name="Pan J."/>
            <person name="Luo Z.H."/>
            <person name="Li M."/>
        </authorList>
    </citation>
    <scope>NUCLEOTIDE SEQUENCE [LARGE SCALE GENOMIC DNA]</scope>
    <source>
        <strain evidence="4">HyVt-577</strain>
    </source>
</reference>
<feature type="domain" description="M23ase beta-sheet core" evidence="3">
    <location>
        <begin position="52"/>
        <end position="118"/>
    </location>
</feature>
<dbReference type="Gene3D" id="2.70.70.10">
    <property type="entry name" value="Glucose Permease (Domain IIA)"/>
    <property type="match status" value="1"/>
</dbReference>
<dbReference type="PANTHER" id="PTHR21666:SF289">
    <property type="entry name" value="L-ALA--D-GLU ENDOPEPTIDASE"/>
    <property type="match status" value="1"/>
</dbReference>
<dbReference type="AlphaFoldDB" id="A0A7V4U0C9"/>
<dbReference type="SUPFAM" id="SSF51261">
    <property type="entry name" value="Duplicated hybrid motif"/>
    <property type="match status" value="1"/>
</dbReference>
<dbReference type="EMBL" id="DRQG01000077">
    <property type="protein sequence ID" value="HGY55665.1"/>
    <property type="molecule type" value="Genomic_DNA"/>
</dbReference>
<evidence type="ECO:0000256" key="1">
    <source>
        <dbReference type="ARBA" id="ARBA00022729"/>
    </source>
</evidence>
<dbReference type="Proteomes" id="UP000885779">
    <property type="component" value="Unassembled WGS sequence"/>
</dbReference>
<keyword evidence="2" id="KW-0175">Coiled coil</keyword>
<proteinExistence type="predicted"/>
<dbReference type="PANTHER" id="PTHR21666">
    <property type="entry name" value="PEPTIDASE-RELATED"/>
    <property type="match status" value="1"/>
</dbReference>
<evidence type="ECO:0000256" key="2">
    <source>
        <dbReference type="SAM" id="Coils"/>
    </source>
</evidence>
<evidence type="ECO:0000259" key="3">
    <source>
        <dbReference type="Pfam" id="PF01551"/>
    </source>
</evidence>
<comment type="caution">
    <text evidence="4">The sequence shown here is derived from an EMBL/GenBank/DDBJ whole genome shotgun (WGS) entry which is preliminary data.</text>
</comment>
<feature type="coiled-coil region" evidence="2">
    <location>
        <begin position="102"/>
        <end position="129"/>
    </location>
</feature>
<evidence type="ECO:0000313" key="4">
    <source>
        <dbReference type="EMBL" id="HGY55665.1"/>
    </source>
</evidence>
<dbReference type="GO" id="GO:0004222">
    <property type="term" value="F:metalloendopeptidase activity"/>
    <property type="evidence" value="ECO:0007669"/>
    <property type="project" value="TreeGrafter"/>
</dbReference>
<dbReference type="InterPro" id="IPR011055">
    <property type="entry name" value="Dup_hybrid_motif"/>
</dbReference>
<accession>A0A7V4U0C9</accession>
<dbReference type="Pfam" id="PF01551">
    <property type="entry name" value="Peptidase_M23"/>
    <property type="match status" value="1"/>
</dbReference>
<dbReference type="InterPro" id="IPR050570">
    <property type="entry name" value="Cell_wall_metabolism_enzyme"/>
</dbReference>
<name>A0A7V4U0C9_CALAY</name>